<evidence type="ECO:0000313" key="2">
    <source>
        <dbReference type="Proteomes" id="UP000071065"/>
    </source>
</evidence>
<dbReference type="EMBL" id="CP013251">
    <property type="protein sequence ID" value="AMO56656.1"/>
    <property type="molecule type" value="Genomic_DNA"/>
</dbReference>
<organism evidence="1 2">
    <name type="scientific">Endozoicomonas montiporae CL-33</name>
    <dbReference type="NCBI Taxonomy" id="570277"/>
    <lineage>
        <taxon>Bacteria</taxon>
        <taxon>Pseudomonadati</taxon>
        <taxon>Pseudomonadota</taxon>
        <taxon>Gammaproteobacteria</taxon>
        <taxon>Oceanospirillales</taxon>
        <taxon>Endozoicomonadaceae</taxon>
        <taxon>Endozoicomonas</taxon>
    </lineage>
</organism>
<gene>
    <name evidence="1" type="ORF">EZMO1_2580</name>
</gene>
<dbReference type="RefSeq" id="WP_051789308.1">
    <property type="nucleotide sequence ID" value="NZ_CP013251.1"/>
</dbReference>
<dbReference type="InterPro" id="IPR008318">
    <property type="entry name" value="UCP030820"/>
</dbReference>
<sequence length="178" mass="20495">MDRKLLKDGELHEHQSVVWQSDLILTNEHREALVPRSLLKIEMQKEWQADKQRLDLAGLRKLLYIFPDDDLSDIESELDQFDGIAIDFTVFLDGRGFSHARYLREHCGYQGEIRAVGDVLVDQLFFMQRCGFSSFLLKADQNTDAAFKALSSFSLSYQNASDSRKALYLEREACQVLA</sequence>
<evidence type="ECO:0000313" key="1">
    <source>
        <dbReference type="EMBL" id="AMO56656.1"/>
    </source>
</evidence>
<reference evidence="1 2" key="1">
    <citation type="journal article" date="2016" name="Front. Microbiol.">
        <title>Genomic Insight into the Host-Endosymbiont Relationship of Endozoicomonas montiporae CL-33(T) with its Coral Host.</title>
        <authorList>
            <person name="Ding J.-Y."/>
            <person name="Shiu J.-H."/>
            <person name="Chen W.-M."/>
            <person name="Chiang Y.-R."/>
            <person name="Tang S.-L."/>
        </authorList>
    </citation>
    <scope>NUCLEOTIDE SEQUENCE [LARGE SCALE GENOMIC DNA]</scope>
    <source>
        <strain evidence="1 2">CL-33</strain>
    </source>
</reference>
<evidence type="ECO:0008006" key="3">
    <source>
        <dbReference type="Google" id="ProtNLM"/>
    </source>
</evidence>
<proteinExistence type="predicted"/>
<dbReference type="AlphaFoldDB" id="A0A142BD30"/>
<accession>A0A142BD30</accession>
<dbReference type="KEGG" id="emp:EZMO1_2580"/>
<dbReference type="PATRIC" id="fig|570277.3.peg.2771"/>
<dbReference type="STRING" id="570277.EZMO1_2580"/>
<protein>
    <recommendedName>
        <fullName evidence="3">Oxidoreductase</fullName>
    </recommendedName>
</protein>
<name>A0A142BD30_9GAMM</name>
<dbReference type="Pfam" id="PF06073">
    <property type="entry name" value="DUF934"/>
    <property type="match status" value="1"/>
</dbReference>
<dbReference type="Proteomes" id="UP000071065">
    <property type="component" value="Chromosome"/>
</dbReference>